<dbReference type="PANTHER" id="PTHR47624">
    <property type="entry name" value="OS01G0204900 PROTEIN"/>
    <property type="match status" value="1"/>
</dbReference>
<sequence length="282" mass="32719">MDDSALVINRKIAFFSAFILAYWTLVIYRSNSSDPIRYSLLERNKERMKYLQKIYCGEEKHCIAELQMGKSVFFKLCHKLRTMGAHRDTWHCTVEEQIVMFLTTVGHHKKNSDISFHFTRCGETVSRYFNEVSYAVRQLGPEMLRHRSLDIPSKILGNPRFDPYFKTPYNYPSTQDADLISDKNPNHDDADPSLQYDSECIPEKEGNNGGSSSGKHPTAGKADKRKRVKHDDGVIKEVTHVLRDMTDTMRFTHVSRPHEELFKTIDGMDEYPLFVRLELQST</sequence>
<gene>
    <name evidence="4" type="ORF">C2845_PM09G14810</name>
</gene>
<comment type="caution">
    <text evidence="4">The sequence shown here is derived from an EMBL/GenBank/DDBJ whole genome shotgun (WGS) entry which is preliminary data.</text>
</comment>
<dbReference type="EMBL" id="PQIB02000006">
    <property type="protein sequence ID" value="RLN11362.1"/>
    <property type="molecule type" value="Genomic_DNA"/>
</dbReference>
<protein>
    <recommendedName>
        <fullName evidence="3">DUF8040 domain-containing protein</fullName>
    </recommendedName>
</protein>
<dbReference type="STRING" id="4540.A0A3L6RYW1"/>
<evidence type="ECO:0000313" key="5">
    <source>
        <dbReference type="Proteomes" id="UP000275267"/>
    </source>
</evidence>
<evidence type="ECO:0000256" key="1">
    <source>
        <dbReference type="SAM" id="MobiDB-lite"/>
    </source>
</evidence>
<feature type="region of interest" description="Disordered" evidence="1">
    <location>
        <begin position="175"/>
        <end position="230"/>
    </location>
</feature>
<keyword evidence="2" id="KW-0812">Transmembrane</keyword>
<dbReference type="Proteomes" id="UP000275267">
    <property type="component" value="Unassembled WGS sequence"/>
</dbReference>
<reference evidence="5" key="1">
    <citation type="journal article" date="2019" name="Nat. Commun.">
        <title>The genome of broomcorn millet.</title>
        <authorList>
            <person name="Zou C."/>
            <person name="Miki D."/>
            <person name="Li D."/>
            <person name="Tang Q."/>
            <person name="Xiao L."/>
            <person name="Rajput S."/>
            <person name="Deng P."/>
            <person name="Jia W."/>
            <person name="Huang R."/>
            <person name="Zhang M."/>
            <person name="Sun Y."/>
            <person name="Hu J."/>
            <person name="Fu X."/>
            <person name="Schnable P.S."/>
            <person name="Li F."/>
            <person name="Zhang H."/>
            <person name="Feng B."/>
            <person name="Zhu X."/>
            <person name="Liu R."/>
            <person name="Schnable J.C."/>
            <person name="Zhu J.-K."/>
            <person name="Zhang H."/>
        </authorList>
    </citation>
    <scope>NUCLEOTIDE SEQUENCE [LARGE SCALE GENOMIC DNA]</scope>
</reference>
<feature type="domain" description="DUF8040" evidence="3">
    <location>
        <begin position="48"/>
        <end position="136"/>
    </location>
</feature>
<accession>A0A3L6RYW1</accession>
<dbReference type="PANTHER" id="PTHR47624:SF1">
    <property type="entry name" value="OS01G0204900 PROTEIN"/>
    <property type="match status" value="1"/>
</dbReference>
<dbReference type="InterPro" id="IPR058353">
    <property type="entry name" value="DUF8040"/>
</dbReference>
<name>A0A3L6RYW1_PANMI</name>
<evidence type="ECO:0000259" key="3">
    <source>
        <dbReference type="Pfam" id="PF26138"/>
    </source>
</evidence>
<organism evidence="4 5">
    <name type="scientific">Panicum miliaceum</name>
    <name type="common">Proso millet</name>
    <name type="synonym">Broomcorn millet</name>
    <dbReference type="NCBI Taxonomy" id="4540"/>
    <lineage>
        <taxon>Eukaryota</taxon>
        <taxon>Viridiplantae</taxon>
        <taxon>Streptophyta</taxon>
        <taxon>Embryophyta</taxon>
        <taxon>Tracheophyta</taxon>
        <taxon>Spermatophyta</taxon>
        <taxon>Magnoliopsida</taxon>
        <taxon>Liliopsida</taxon>
        <taxon>Poales</taxon>
        <taxon>Poaceae</taxon>
        <taxon>PACMAD clade</taxon>
        <taxon>Panicoideae</taxon>
        <taxon>Panicodae</taxon>
        <taxon>Paniceae</taxon>
        <taxon>Panicinae</taxon>
        <taxon>Panicum</taxon>
        <taxon>Panicum sect. Panicum</taxon>
    </lineage>
</organism>
<evidence type="ECO:0000313" key="4">
    <source>
        <dbReference type="EMBL" id="RLN11362.1"/>
    </source>
</evidence>
<dbReference type="OrthoDB" id="683945at2759"/>
<evidence type="ECO:0000256" key="2">
    <source>
        <dbReference type="SAM" id="Phobius"/>
    </source>
</evidence>
<keyword evidence="2" id="KW-1133">Transmembrane helix</keyword>
<feature type="compositionally biased region" description="Basic and acidic residues" evidence="1">
    <location>
        <begin position="180"/>
        <end position="190"/>
    </location>
</feature>
<dbReference type="Pfam" id="PF26138">
    <property type="entry name" value="DUF8040"/>
    <property type="match status" value="1"/>
</dbReference>
<keyword evidence="5" id="KW-1185">Reference proteome</keyword>
<dbReference type="AlphaFoldDB" id="A0A3L6RYW1"/>
<keyword evidence="2" id="KW-0472">Membrane</keyword>
<feature type="transmembrane region" description="Helical" evidence="2">
    <location>
        <begin position="12"/>
        <end position="28"/>
    </location>
</feature>
<proteinExistence type="predicted"/>